<dbReference type="InterPro" id="IPR036162">
    <property type="entry name" value="Resolvase-like_N_sf"/>
</dbReference>
<protein>
    <submittedName>
        <fullName evidence="2">DNA invertase</fullName>
    </submittedName>
</protein>
<evidence type="ECO:0000313" key="3">
    <source>
        <dbReference type="Proteomes" id="UP000193553"/>
    </source>
</evidence>
<dbReference type="InterPro" id="IPR038109">
    <property type="entry name" value="DNA_bind_recomb_sf"/>
</dbReference>
<accession>A0A1X3GG04</accession>
<dbReference type="InterPro" id="IPR006119">
    <property type="entry name" value="Resolv_N"/>
</dbReference>
<dbReference type="Pfam" id="PF13408">
    <property type="entry name" value="Zn_ribbon_recom"/>
    <property type="match status" value="1"/>
</dbReference>
<dbReference type="AlphaFoldDB" id="A0A1X3GG04"/>
<proteinExistence type="predicted"/>
<name>A0A1X3GG04_9BRAD</name>
<dbReference type="RefSeq" id="WP_085361594.1">
    <property type="nucleotide sequence ID" value="NZ_NAFD01000191.1"/>
</dbReference>
<dbReference type="InterPro" id="IPR050639">
    <property type="entry name" value="SSR_resolvase"/>
</dbReference>
<evidence type="ECO:0000259" key="1">
    <source>
        <dbReference type="PROSITE" id="PS51737"/>
    </source>
</evidence>
<dbReference type="Pfam" id="PF00239">
    <property type="entry name" value="Resolvase"/>
    <property type="match status" value="1"/>
</dbReference>
<dbReference type="PANTHER" id="PTHR30461">
    <property type="entry name" value="DNA-INVERTASE FROM LAMBDOID PROPHAGE"/>
    <property type="match status" value="1"/>
</dbReference>
<dbReference type="Pfam" id="PF07508">
    <property type="entry name" value="Recombinase"/>
    <property type="match status" value="1"/>
</dbReference>
<comment type="caution">
    <text evidence="2">The sequence shown here is derived from an EMBL/GenBank/DDBJ whole genome shotgun (WGS) entry which is preliminary data.</text>
</comment>
<dbReference type="Gene3D" id="3.90.1750.20">
    <property type="entry name" value="Putative Large Serine Recombinase, Chain B, Domain 2"/>
    <property type="match status" value="1"/>
</dbReference>
<reference evidence="2 3" key="1">
    <citation type="submission" date="2017-03" db="EMBL/GenBank/DDBJ databases">
        <title>Whole genome sequences of fourteen strains of Bradyrhizobium canariense and one strain of Bradyrhizobium japonicum isolated from Lupinus (Papilionoideae: Genisteae) species in Algeria.</title>
        <authorList>
            <person name="Crovadore J."/>
            <person name="Chekireb D."/>
            <person name="Brachmann A."/>
            <person name="Chablais R."/>
            <person name="Cochard B."/>
            <person name="Lefort F."/>
        </authorList>
    </citation>
    <scope>NUCLEOTIDE SEQUENCE [LARGE SCALE GENOMIC DNA]</scope>
    <source>
        <strain evidence="2 3">UBMA195</strain>
    </source>
</reference>
<feature type="domain" description="Recombinase" evidence="1">
    <location>
        <begin position="157"/>
        <end position="301"/>
    </location>
</feature>
<dbReference type="PROSITE" id="PS51737">
    <property type="entry name" value="RECOMBINASE_DNA_BIND"/>
    <property type="match status" value="1"/>
</dbReference>
<dbReference type="InterPro" id="IPR025827">
    <property type="entry name" value="Zn_ribbon_recom_dom"/>
</dbReference>
<dbReference type="OrthoDB" id="9791494at2"/>
<dbReference type="EMBL" id="NAFI01000185">
    <property type="protein sequence ID" value="OSJ04146.1"/>
    <property type="molecule type" value="Genomic_DNA"/>
</dbReference>
<dbReference type="CDD" id="cd00338">
    <property type="entry name" value="Ser_Recombinase"/>
    <property type="match status" value="1"/>
</dbReference>
<gene>
    <name evidence="2" type="ORF">BSZ18_29340</name>
</gene>
<dbReference type="SMART" id="SM00857">
    <property type="entry name" value="Resolvase"/>
    <property type="match status" value="1"/>
</dbReference>
<dbReference type="FunFam" id="3.90.1750.20:FF:000004">
    <property type="entry name" value="Recombinase family protein"/>
    <property type="match status" value="1"/>
</dbReference>
<dbReference type="GO" id="GO:0000150">
    <property type="term" value="F:DNA strand exchange activity"/>
    <property type="evidence" value="ECO:0007669"/>
    <property type="project" value="InterPro"/>
</dbReference>
<dbReference type="GO" id="GO:0003677">
    <property type="term" value="F:DNA binding"/>
    <property type="evidence" value="ECO:0007669"/>
    <property type="project" value="InterPro"/>
</dbReference>
<dbReference type="Proteomes" id="UP000193553">
    <property type="component" value="Unassembled WGS sequence"/>
</dbReference>
<dbReference type="Gene3D" id="3.40.50.1390">
    <property type="entry name" value="Resolvase, N-terminal catalytic domain"/>
    <property type="match status" value="1"/>
</dbReference>
<dbReference type="PANTHER" id="PTHR30461:SF23">
    <property type="entry name" value="DNA RECOMBINASE-RELATED"/>
    <property type="match status" value="1"/>
</dbReference>
<organism evidence="2 3">
    <name type="scientific">Bradyrhizobium canariense</name>
    <dbReference type="NCBI Taxonomy" id="255045"/>
    <lineage>
        <taxon>Bacteria</taxon>
        <taxon>Pseudomonadati</taxon>
        <taxon>Pseudomonadota</taxon>
        <taxon>Alphaproteobacteria</taxon>
        <taxon>Hyphomicrobiales</taxon>
        <taxon>Nitrobacteraceae</taxon>
        <taxon>Bradyrhizobium</taxon>
    </lineage>
</organism>
<evidence type="ECO:0000313" key="2">
    <source>
        <dbReference type="EMBL" id="OSJ04146.1"/>
    </source>
</evidence>
<sequence>MTTPSSKKTAVIYARYSSDMQKASSIDGQLLLCRKVALRNNLDVVGEFVDAAKSGLTEGARDGYQRLLNGVRSRQFDVVVVEHFDRLSRDPATIQRLKQVFEFNGVELMDQKGVYATATDISIASLYNTIYKPQLAEKVRRGHDNAVANGRIPGSYAYGYGPRPGAPGERVIDENEAKIVLRIFKEYAAGRSTRTIAADLTREGVPSPGATRHKNKAGRTTWNHQCITGGRHGRGIIGNELYIGEIHWNVRSTILNPETQKKQKRRNPAERHIIVKKPELRIVPQGLWDLAQKVRRVRAVSMFGPTGQPRRRAVTPRNNEHPLAGVLRCGVCNGHMRIAQSSRNGAPRAACASAHQRGTCEHTRSFDMDVLLEDASEKIQVKLLSPKAIEEAMRTWKEERKNDRNNGSEHNKLERRRRVLTTEIERLSYAIANSRRKPDELLKRIDECDLERESVEERLRLLSGGGENIVSFDRPKFSDRYSSEVRRLITALKTNPKAIETRIAFRNLIECIVVHPVRKRMPYEYTPYLNSSALYGRNLFPENRSKEREISTFAYYDNGKSGKSVSS</sequence>
<dbReference type="InterPro" id="IPR011109">
    <property type="entry name" value="DNA_bind_recombinase_dom"/>
</dbReference>
<dbReference type="SUPFAM" id="SSF53041">
    <property type="entry name" value="Resolvase-like"/>
    <property type="match status" value="1"/>
</dbReference>